<gene>
    <name evidence="1" type="ORF">F4561_002185</name>
</gene>
<evidence type="ECO:0000313" key="1">
    <source>
        <dbReference type="EMBL" id="MBB4931365.1"/>
    </source>
</evidence>
<dbReference type="Proteomes" id="UP000523007">
    <property type="component" value="Unassembled WGS sequence"/>
</dbReference>
<organism evidence="1 2">
    <name type="scientific">Lipingzhangella halophila</name>
    <dbReference type="NCBI Taxonomy" id="1783352"/>
    <lineage>
        <taxon>Bacteria</taxon>
        <taxon>Bacillati</taxon>
        <taxon>Actinomycetota</taxon>
        <taxon>Actinomycetes</taxon>
        <taxon>Streptosporangiales</taxon>
        <taxon>Nocardiopsidaceae</taxon>
        <taxon>Lipingzhangella</taxon>
    </lineage>
</organism>
<sequence>MPAAAYIALVERLVAVKRDPYADTFADTLDDPALRSADFGEYGLVAFYVDNGERRVTVYNVTWTG</sequence>
<dbReference type="RefSeq" id="WP_184577428.1">
    <property type="nucleotide sequence ID" value="NZ_JACHJT010000001.1"/>
</dbReference>
<dbReference type="EMBL" id="JACHJT010000001">
    <property type="protein sequence ID" value="MBB4931365.1"/>
    <property type="molecule type" value="Genomic_DNA"/>
</dbReference>
<reference evidence="1 2" key="1">
    <citation type="submission" date="2020-08" db="EMBL/GenBank/DDBJ databases">
        <title>Sequencing the genomes of 1000 actinobacteria strains.</title>
        <authorList>
            <person name="Klenk H.-P."/>
        </authorList>
    </citation>
    <scope>NUCLEOTIDE SEQUENCE [LARGE SCALE GENOMIC DNA]</scope>
    <source>
        <strain evidence="1 2">DSM 102030</strain>
    </source>
</reference>
<evidence type="ECO:0000313" key="2">
    <source>
        <dbReference type="Proteomes" id="UP000523007"/>
    </source>
</evidence>
<proteinExistence type="predicted"/>
<name>A0A7W7W347_9ACTN</name>
<protein>
    <submittedName>
        <fullName evidence="1">Uncharacterized protein</fullName>
    </submittedName>
</protein>
<accession>A0A7W7W347</accession>
<comment type="caution">
    <text evidence="1">The sequence shown here is derived from an EMBL/GenBank/DDBJ whole genome shotgun (WGS) entry which is preliminary data.</text>
</comment>
<keyword evidence="2" id="KW-1185">Reference proteome</keyword>
<dbReference type="AlphaFoldDB" id="A0A7W7W347"/>